<evidence type="ECO:0000256" key="1">
    <source>
        <dbReference type="SAM" id="MobiDB-lite"/>
    </source>
</evidence>
<name>A0A5C7FI06_9BACT</name>
<feature type="signal peptide" evidence="2">
    <location>
        <begin position="1"/>
        <end position="20"/>
    </location>
</feature>
<organism evidence="4 5">
    <name type="scientific">Neolewinella aurantiaca</name>
    <dbReference type="NCBI Taxonomy" id="2602767"/>
    <lineage>
        <taxon>Bacteria</taxon>
        <taxon>Pseudomonadati</taxon>
        <taxon>Bacteroidota</taxon>
        <taxon>Saprospiria</taxon>
        <taxon>Saprospirales</taxon>
        <taxon>Lewinellaceae</taxon>
        <taxon>Neolewinella</taxon>
    </lineage>
</organism>
<feature type="domain" description="DUF4412" evidence="3">
    <location>
        <begin position="119"/>
        <end position="304"/>
    </location>
</feature>
<feature type="chain" id="PRO_5022907975" evidence="2">
    <location>
        <begin position="21"/>
        <end position="317"/>
    </location>
</feature>
<proteinExistence type="predicted"/>
<protein>
    <submittedName>
        <fullName evidence="4">DUF4412 domain-containing protein</fullName>
    </submittedName>
</protein>
<evidence type="ECO:0000259" key="3">
    <source>
        <dbReference type="Pfam" id="PF14371"/>
    </source>
</evidence>
<sequence>MNPRPILIAFALLLSFTATAQSVPDRAAKRAKQRAEYKAQNKVDRSVDEAVDDAFNSIGNLFKKKKKKAEPAPDTNSDAQSSESSPAANPYGGMIGNEDAAPYEPFTNEYSVSLDMEITEIKKNGKTETNTMSMAVTTDQYAVLVKDQNGTEISRMIFNTQDGKTTMITTDKKGKKTGFRMKMPGVRKLAADAAEETADRFEFVQTGERKTIDGYGCEKIIVTDKKEGTITTSWVTQDLSINSKDVFAEMMGALGNKVKTGPNSVMERGFDGFPILSITEDKGKTYETHFSNIKVGEENIDRSLLDVSGIEIQSIGF</sequence>
<accession>A0A5C7FI06</accession>
<feature type="compositionally biased region" description="Polar residues" evidence="1">
    <location>
        <begin position="74"/>
        <end position="87"/>
    </location>
</feature>
<feature type="region of interest" description="Disordered" evidence="1">
    <location>
        <begin position="64"/>
        <end position="102"/>
    </location>
</feature>
<dbReference type="Pfam" id="PF14371">
    <property type="entry name" value="DUF4412"/>
    <property type="match status" value="1"/>
</dbReference>
<dbReference type="Proteomes" id="UP000321907">
    <property type="component" value="Unassembled WGS sequence"/>
</dbReference>
<evidence type="ECO:0000256" key="2">
    <source>
        <dbReference type="SAM" id="SignalP"/>
    </source>
</evidence>
<feature type="region of interest" description="Disordered" evidence="1">
    <location>
        <begin position="30"/>
        <end position="50"/>
    </location>
</feature>
<dbReference type="RefSeq" id="WP_147930696.1">
    <property type="nucleotide sequence ID" value="NZ_VOXD01000014.1"/>
</dbReference>
<evidence type="ECO:0000313" key="4">
    <source>
        <dbReference type="EMBL" id="TXF89386.1"/>
    </source>
</evidence>
<feature type="compositionally biased region" description="Basic and acidic residues" evidence="1">
    <location>
        <begin position="33"/>
        <end position="48"/>
    </location>
</feature>
<keyword evidence="2" id="KW-0732">Signal</keyword>
<dbReference type="InterPro" id="IPR025524">
    <property type="entry name" value="DUF4412"/>
</dbReference>
<comment type="caution">
    <text evidence="4">The sequence shown here is derived from an EMBL/GenBank/DDBJ whole genome shotgun (WGS) entry which is preliminary data.</text>
</comment>
<keyword evidence="5" id="KW-1185">Reference proteome</keyword>
<evidence type="ECO:0000313" key="5">
    <source>
        <dbReference type="Proteomes" id="UP000321907"/>
    </source>
</evidence>
<dbReference type="EMBL" id="VOXD01000014">
    <property type="protein sequence ID" value="TXF89386.1"/>
    <property type="molecule type" value="Genomic_DNA"/>
</dbReference>
<dbReference type="OrthoDB" id="1412518at2"/>
<reference evidence="4 5" key="1">
    <citation type="submission" date="2019-08" db="EMBL/GenBank/DDBJ databases">
        <title>Lewinella sp. strain SSH13 Genome sequencing and assembly.</title>
        <authorList>
            <person name="Kim I."/>
        </authorList>
    </citation>
    <scope>NUCLEOTIDE SEQUENCE [LARGE SCALE GENOMIC DNA]</scope>
    <source>
        <strain evidence="4 5">SSH13</strain>
    </source>
</reference>
<gene>
    <name evidence="4" type="ORF">FUA23_10480</name>
</gene>
<dbReference type="AlphaFoldDB" id="A0A5C7FI06"/>